<organism evidence="1 2">
    <name type="scientific">Mesorhizobium helmanticense</name>
    <dbReference type="NCBI Taxonomy" id="1776423"/>
    <lineage>
        <taxon>Bacteria</taxon>
        <taxon>Pseudomonadati</taxon>
        <taxon>Pseudomonadota</taxon>
        <taxon>Alphaproteobacteria</taxon>
        <taxon>Hyphomicrobiales</taxon>
        <taxon>Phyllobacteriaceae</taxon>
        <taxon>Mesorhizobium</taxon>
    </lineage>
</organism>
<keyword evidence="2" id="KW-1185">Reference proteome</keyword>
<evidence type="ECO:0000313" key="2">
    <source>
        <dbReference type="Proteomes" id="UP000240259"/>
    </source>
</evidence>
<evidence type="ECO:0000313" key="1">
    <source>
        <dbReference type="EMBL" id="PTE08400.1"/>
    </source>
</evidence>
<dbReference type="EMBL" id="PZJX01000040">
    <property type="protein sequence ID" value="PTE08400.1"/>
    <property type="molecule type" value="Genomic_DNA"/>
</dbReference>
<dbReference type="Proteomes" id="UP000240259">
    <property type="component" value="Unassembled WGS sequence"/>
</dbReference>
<proteinExistence type="predicted"/>
<name>A0A2T4IRY1_9HYPH</name>
<sequence length="36" mass="4078">MPQSLFRNQVLKALSPEDFALLQPAMRHVELGLKAQ</sequence>
<dbReference type="AlphaFoldDB" id="A0A2T4IRY1"/>
<protein>
    <submittedName>
        <fullName evidence="1">Cyclic nucleotide-binding protein</fullName>
    </submittedName>
</protein>
<feature type="non-terminal residue" evidence="1">
    <location>
        <position position="36"/>
    </location>
</feature>
<accession>A0A2T4IRY1</accession>
<comment type="caution">
    <text evidence="1">The sequence shown here is derived from an EMBL/GenBank/DDBJ whole genome shotgun (WGS) entry which is preliminary data.</text>
</comment>
<gene>
    <name evidence="1" type="ORF">C9427_22380</name>
</gene>
<reference evidence="1 2" key="1">
    <citation type="submission" date="2018-03" db="EMBL/GenBank/DDBJ databases">
        <title>Genome sequence of the symbiotic type strain Mesorhizobium helmanticense CSLC115NT isolated from Lotus corniculatus nodules.</title>
        <authorList>
            <person name="Sannazzaro A.I."/>
            <person name="Torres Tejerizo G.A."/>
            <person name="Dip D."/>
            <person name="Caballero M."/>
            <person name="Pistorio M."/>
            <person name="Estrella M.J."/>
        </authorList>
    </citation>
    <scope>NUCLEOTIDE SEQUENCE [LARGE SCALE GENOMIC DNA]</scope>
    <source>
        <strain evidence="1 2">CSLC115N</strain>
    </source>
</reference>